<dbReference type="Proteomes" id="UP000181790">
    <property type="component" value="Unassembled WGS sequence"/>
</dbReference>
<dbReference type="EMBL" id="MORL01000029">
    <property type="protein sequence ID" value="OIN56067.1"/>
    <property type="molecule type" value="Genomic_DNA"/>
</dbReference>
<feature type="domain" description="Peptidoglycan beta-N-acetylmuramidase NamZ C-terminal" evidence="2">
    <location>
        <begin position="227"/>
        <end position="360"/>
    </location>
</feature>
<reference evidence="3 4" key="1">
    <citation type="submission" date="2016-10" db="EMBL/GenBank/DDBJ databases">
        <title>Arsenicibacter rosenii gen. nov., sp. nov., an efficient arsenic-methylating bacterium isolated from an arsenic-contaminated paddy soil.</title>
        <authorList>
            <person name="Huang K."/>
        </authorList>
    </citation>
    <scope>NUCLEOTIDE SEQUENCE [LARGE SCALE GENOMIC DNA]</scope>
    <source>
        <strain evidence="3 4">SM-1</strain>
    </source>
</reference>
<protein>
    <recommendedName>
        <fullName evidence="5">DUF1343 domain-containing protein</fullName>
    </recommendedName>
</protein>
<dbReference type="InterPro" id="IPR048502">
    <property type="entry name" value="NamZ_N"/>
</dbReference>
<evidence type="ECO:0000313" key="4">
    <source>
        <dbReference type="Proteomes" id="UP000181790"/>
    </source>
</evidence>
<accession>A0A1S2VBD8</accession>
<dbReference type="GO" id="GO:0033922">
    <property type="term" value="F:peptidoglycan beta-N-acetylmuramidase activity"/>
    <property type="evidence" value="ECO:0007669"/>
    <property type="project" value="InterPro"/>
</dbReference>
<sequence>MFGIDAFLRNNHHLKTRRLGLITNDAVATRELVPVRQALLRAAFRLEVLFAPEHGLQAVGIDGEAQPHTTDYLTGLPVYSLYGPGLGPPEAILSQLDLLLFDLPDIGSRFYTYIWTLSHTLEACARTKTPLWVLDRPNPLSGRLSLAEGPMLDETQLSSFIGRWPIPIRHSLTAGELATYWKAQRPIDVDLTVVSPEGWLRETFFHQWGVPFIPTSPAIPTAETMFTYQALCFLEGTNLSEGRGTVYPFRVCGAPWINGVRLAHAFNALSLAGVRARNVFFTPLEGKFTRQLCQGIMLHVTNFATFRPVLTGLSLIYLLRTQYPEQFAWAPYPTHVNLTGANHFDLLTGQASVRQHLEQSPETFLAALPTMLAVPEWGIMP</sequence>
<dbReference type="Pfam" id="PF20732">
    <property type="entry name" value="NamZ_C"/>
    <property type="match status" value="1"/>
</dbReference>
<dbReference type="InterPro" id="IPR008302">
    <property type="entry name" value="NamZ"/>
</dbReference>
<dbReference type="Gene3D" id="3.90.1150.140">
    <property type="match status" value="1"/>
</dbReference>
<evidence type="ECO:0008006" key="5">
    <source>
        <dbReference type="Google" id="ProtNLM"/>
    </source>
</evidence>
<dbReference type="PANTHER" id="PTHR42915">
    <property type="entry name" value="HYPOTHETICAL 460 KDA PROTEIN IN FEUA-SIGW INTERGENIC REGION [PRECURSOR]"/>
    <property type="match status" value="1"/>
</dbReference>
<gene>
    <name evidence="3" type="ORF">BLX24_26785</name>
</gene>
<organism evidence="3 4">
    <name type="scientific">Arsenicibacter rosenii</name>
    <dbReference type="NCBI Taxonomy" id="1750698"/>
    <lineage>
        <taxon>Bacteria</taxon>
        <taxon>Pseudomonadati</taxon>
        <taxon>Bacteroidota</taxon>
        <taxon>Cytophagia</taxon>
        <taxon>Cytophagales</taxon>
        <taxon>Spirosomataceae</taxon>
        <taxon>Arsenicibacter</taxon>
    </lineage>
</organism>
<evidence type="ECO:0000313" key="3">
    <source>
        <dbReference type="EMBL" id="OIN56067.1"/>
    </source>
</evidence>
<dbReference type="Pfam" id="PF07075">
    <property type="entry name" value="NamZ_N"/>
    <property type="match status" value="1"/>
</dbReference>
<dbReference type="RefSeq" id="WP_071506307.1">
    <property type="nucleotide sequence ID" value="NZ_MORL01000029.1"/>
</dbReference>
<name>A0A1S2VBD8_9BACT</name>
<dbReference type="Gene3D" id="3.40.50.12170">
    <property type="entry name" value="Uncharacterised protein PF07075, DUF1343"/>
    <property type="match status" value="1"/>
</dbReference>
<dbReference type="PANTHER" id="PTHR42915:SF1">
    <property type="entry name" value="PEPTIDOGLYCAN BETA-N-ACETYLMURAMIDASE NAMZ"/>
    <property type="match status" value="1"/>
</dbReference>
<feature type="domain" description="Peptidoglycan beta-N-acetylmuramidase NamZ N-terminal" evidence="1">
    <location>
        <begin position="20"/>
        <end position="222"/>
    </location>
</feature>
<proteinExistence type="predicted"/>
<evidence type="ECO:0000259" key="2">
    <source>
        <dbReference type="Pfam" id="PF20732"/>
    </source>
</evidence>
<evidence type="ECO:0000259" key="1">
    <source>
        <dbReference type="Pfam" id="PF07075"/>
    </source>
</evidence>
<dbReference type="OrthoDB" id="9801061at2"/>
<keyword evidence="4" id="KW-1185">Reference proteome</keyword>
<dbReference type="InterPro" id="IPR048503">
    <property type="entry name" value="NamZ_C"/>
</dbReference>
<dbReference type="AlphaFoldDB" id="A0A1S2VBD8"/>
<comment type="caution">
    <text evidence="3">The sequence shown here is derived from an EMBL/GenBank/DDBJ whole genome shotgun (WGS) entry which is preliminary data.</text>
</comment>
<dbReference type="PIRSF" id="PIRSF016719">
    <property type="entry name" value="UCP016719"/>
    <property type="match status" value="1"/>
</dbReference>